<keyword evidence="3" id="KW-0813">Transport</keyword>
<dbReference type="InterPro" id="IPR038377">
    <property type="entry name" value="Na/Glc_symporter_sf"/>
</dbReference>
<feature type="transmembrane region" description="Helical" evidence="8">
    <location>
        <begin position="130"/>
        <end position="152"/>
    </location>
</feature>
<feature type="transmembrane region" description="Helical" evidence="8">
    <location>
        <begin position="495"/>
        <end position="519"/>
    </location>
</feature>
<keyword evidence="6 8" id="KW-0472">Membrane</keyword>
<evidence type="ECO:0000256" key="7">
    <source>
        <dbReference type="RuleBase" id="RU362091"/>
    </source>
</evidence>
<keyword evidence="5 8" id="KW-1133">Transmembrane helix</keyword>
<feature type="transmembrane region" description="Helical" evidence="8">
    <location>
        <begin position="358"/>
        <end position="380"/>
    </location>
</feature>
<feature type="transmembrane region" description="Helical" evidence="8">
    <location>
        <begin position="187"/>
        <end position="208"/>
    </location>
</feature>
<dbReference type="EMBL" id="QRQM01000012">
    <property type="protein sequence ID" value="RHN06489.1"/>
    <property type="molecule type" value="Genomic_DNA"/>
</dbReference>
<feature type="transmembrane region" description="Helical" evidence="8">
    <location>
        <begin position="265"/>
        <end position="290"/>
    </location>
</feature>
<dbReference type="GO" id="GO:0005886">
    <property type="term" value="C:plasma membrane"/>
    <property type="evidence" value="ECO:0007669"/>
    <property type="project" value="TreeGrafter"/>
</dbReference>
<feature type="transmembrane region" description="Helical" evidence="8">
    <location>
        <begin position="443"/>
        <end position="461"/>
    </location>
</feature>
<comment type="subcellular location">
    <subcellularLocation>
        <location evidence="1">Membrane</location>
        <topology evidence="1">Multi-pass membrane protein</topology>
    </subcellularLocation>
</comment>
<evidence type="ECO:0000313" key="12">
    <source>
        <dbReference type="Proteomes" id="UP000286003"/>
    </source>
</evidence>
<dbReference type="Proteomes" id="UP000284772">
    <property type="component" value="Unassembled WGS sequence"/>
</dbReference>
<feature type="transmembrane region" description="Helical" evidence="8">
    <location>
        <begin position="228"/>
        <end position="244"/>
    </location>
</feature>
<dbReference type="GO" id="GO:0022857">
    <property type="term" value="F:transmembrane transporter activity"/>
    <property type="evidence" value="ECO:0007669"/>
    <property type="project" value="InterPro"/>
</dbReference>
<dbReference type="AlphaFoldDB" id="A0A3E4KR14"/>
<dbReference type="Proteomes" id="UP000286003">
    <property type="component" value="Unassembled WGS sequence"/>
</dbReference>
<dbReference type="PANTHER" id="PTHR48086:SF7">
    <property type="entry name" value="SODIUM-SOLUTE SYMPORTER-RELATED"/>
    <property type="match status" value="1"/>
</dbReference>
<evidence type="ECO:0000256" key="6">
    <source>
        <dbReference type="ARBA" id="ARBA00023136"/>
    </source>
</evidence>
<dbReference type="InterPro" id="IPR050277">
    <property type="entry name" value="Sodium:Solute_Symporter"/>
</dbReference>
<comment type="caution">
    <text evidence="9">The sequence shown here is derived from an EMBL/GenBank/DDBJ whole genome shotgun (WGS) entry which is preliminary data.</text>
</comment>
<keyword evidence="4 8" id="KW-0812">Transmembrane</keyword>
<dbReference type="InterPro" id="IPR001734">
    <property type="entry name" value="Na/solute_symporter"/>
</dbReference>
<evidence type="ECO:0000256" key="2">
    <source>
        <dbReference type="ARBA" id="ARBA00006434"/>
    </source>
</evidence>
<feature type="transmembrane region" description="Helical" evidence="8">
    <location>
        <begin position="302"/>
        <end position="324"/>
    </location>
</feature>
<evidence type="ECO:0000313" key="10">
    <source>
        <dbReference type="EMBL" id="RHN06489.1"/>
    </source>
</evidence>
<proteinExistence type="inferred from homology"/>
<feature type="transmembrane region" description="Helical" evidence="8">
    <location>
        <begin position="392"/>
        <end position="411"/>
    </location>
</feature>
<accession>A0A3E4KR14</accession>
<gene>
    <name evidence="9" type="ORF">DWX27_00790</name>
    <name evidence="10" type="ORF">DWZ32_11780</name>
</gene>
<comment type="similarity">
    <text evidence="2 7">Belongs to the sodium:solute symporter (SSF) (TC 2.A.21) family.</text>
</comment>
<dbReference type="PANTHER" id="PTHR48086">
    <property type="entry name" value="SODIUM/PROLINE SYMPORTER-RELATED"/>
    <property type="match status" value="1"/>
</dbReference>
<sequence>MAMELQLQELDYWAIGVYILLMAGIGLSFGWFIKDVGAYFKGNGTIPWVMATVTNFMGLFSTFVFVAYAGIAYEYGLVSVTVFWSTVPACIIGSLWLGGRWRRTGCVTPIEYLEQRYSFSVREIMTWVGLLVRLLDNMVRLYAIGVFITVVTPLSLEWAIIISGVIVTLFNIIGGIWTVTIMSTVQFVILILITCVLLPVSLHEVGGIGGLYQQIPEKMTWFNGPKGAFFWLAIYYVMTMIKYNENWTFIQKFFCVKDEKAAKKMGVLTGILFLVFTPIFLIPAVASSLIVPELENPEMSYISVAIRLLPAGIMGIMFSSMFAATMSSLNAEYNVMSSVFTKDVYQRLFNTEAAEKRLLVVARWSTLVIGALITVGAIYIEGFGGAFEANKLFTGIFCIPIGIPLVLGIVSRKPNAKAAIITISAGIVVGIVLNALPEVDWEMATLIELIVCLVLYYLPVYGQMDMKDKVKVDELFDALSVNIDSKKVPSISSQYVKALMILLLVSLVVSGGLFIGMSIPNLRSMGGDLSLCAGILSLLLAVALCVVYKLKIKK</sequence>
<protein>
    <submittedName>
        <fullName evidence="9">Sodium transporter</fullName>
    </submittedName>
</protein>
<evidence type="ECO:0000256" key="3">
    <source>
        <dbReference type="ARBA" id="ARBA00022448"/>
    </source>
</evidence>
<evidence type="ECO:0000256" key="4">
    <source>
        <dbReference type="ARBA" id="ARBA00022692"/>
    </source>
</evidence>
<feature type="transmembrane region" description="Helical" evidence="8">
    <location>
        <begin position="525"/>
        <end position="548"/>
    </location>
</feature>
<dbReference type="PROSITE" id="PS50283">
    <property type="entry name" value="NA_SOLUT_SYMP_3"/>
    <property type="match status" value="1"/>
</dbReference>
<organism evidence="9 11">
    <name type="scientific">Bacteroides intestinalis</name>
    <dbReference type="NCBI Taxonomy" id="329854"/>
    <lineage>
        <taxon>Bacteria</taxon>
        <taxon>Pseudomonadati</taxon>
        <taxon>Bacteroidota</taxon>
        <taxon>Bacteroidia</taxon>
        <taxon>Bacteroidales</taxon>
        <taxon>Bacteroidaceae</taxon>
        <taxon>Bacteroides</taxon>
    </lineage>
</organism>
<dbReference type="Pfam" id="PF00474">
    <property type="entry name" value="SSF"/>
    <property type="match status" value="1"/>
</dbReference>
<feature type="transmembrane region" description="Helical" evidence="8">
    <location>
        <begin position="75"/>
        <end position="97"/>
    </location>
</feature>
<evidence type="ECO:0000256" key="5">
    <source>
        <dbReference type="ARBA" id="ARBA00022989"/>
    </source>
</evidence>
<feature type="transmembrane region" description="Helical" evidence="8">
    <location>
        <begin position="12"/>
        <end position="33"/>
    </location>
</feature>
<dbReference type="EMBL" id="QRWT01000001">
    <property type="protein sequence ID" value="RGT58282.1"/>
    <property type="molecule type" value="Genomic_DNA"/>
</dbReference>
<evidence type="ECO:0000256" key="8">
    <source>
        <dbReference type="SAM" id="Phobius"/>
    </source>
</evidence>
<evidence type="ECO:0000256" key="1">
    <source>
        <dbReference type="ARBA" id="ARBA00004141"/>
    </source>
</evidence>
<evidence type="ECO:0000313" key="11">
    <source>
        <dbReference type="Proteomes" id="UP000284772"/>
    </source>
</evidence>
<dbReference type="Gene3D" id="1.20.1730.10">
    <property type="entry name" value="Sodium/glucose cotransporter"/>
    <property type="match status" value="1"/>
</dbReference>
<name>A0A3E4KR14_9BACE</name>
<feature type="transmembrane region" description="Helical" evidence="8">
    <location>
        <begin position="45"/>
        <end position="69"/>
    </location>
</feature>
<evidence type="ECO:0000313" key="9">
    <source>
        <dbReference type="EMBL" id="RGT58282.1"/>
    </source>
</evidence>
<feature type="transmembrane region" description="Helical" evidence="8">
    <location>
        <begin position="418"/>
        <end position="437"/>
    </location>
</feature>
<reference evidence="11 12" key="1">
    <citation type="submission" date="2018-08" db="EMBL/GenBank/DDBJ databases">
        <title>A genome reference for cultivated species of the human gut microbiota.</title>
        <authorList>
            <person name="Zou Y."/>
            <person name="Xue W."/>
            <person name="Luo G."/>
        </authorList>
    </citation>
    <scope>NUCLEOTIDE SEQUENCE [LARGE SCALE GENOMIC DNA]</scope>
    <source>
        <strain evidence="9 11">AF19-10AC</strain>
        <strain evidence="10 12">AF31-23</strain>
    </source>
</reference>
<feature type="transmembrane region" description="Helical" evidence="8">
    <location>
        <begin position="158"/>
        <end position="180"/>
    </location>
</feature>